<dbReference type="PANTHER" id="PTHR37481">
    <property type="entry name" value="LIPOPOLYSACCHARIDE EXPORT SYSTEM PROTEIN LPTC"/>
    <property type="match status" value="1"/>
</dbReference>
<dbReference type="InterPro" id="IPR052363">
    <property type="entry name" value="LPS_export_LptC"/>
</dbReference>
<feature type="compositionally biased region" description="Polar residues" evidence="6">
    <location>
        <begin position="165"/>
        <end position="182"/>
    </location>
</feature>
<keyword evidence="5" id="KW-0472">Membrane</keyword>
<dbReference type="InterPro" id="IPR010664">
    <property type="entry name" value="LipoPS_assembly_LptC-rel"/>
</dbReference>
<keyword evidence="4" id="KW-1133">Transmembrane helix</keyword>
<keyword evidence="2" id="KW-0997">Cell inner membrane</keyword>
<keyword evidence="1" id="KW-1003">Cell membrane</keyword>
<dbReference type="OrthoDB" id="5298112at2"/>
<dbReference type="InterPro" id="IPR026265">
    <property type="entry name" value="LptC"/>
</dbReference>
<evidence type="ECO:0000256" key="1">
    <source>
        <dbReference type="ARBA" id="ARBA00022475"/>
    </source>
</evidence>
<gene>
    <name evidence="7" type="primary">lptC</name>
    <name evidence="7" type="ORF">FOZ76_20035</name>
</gene>
<organism evidence="7 8">
    <name type="scientific">Verticiella sediminum</name>
    <dbReference type="NCBI Taxonomy" id="1247510"/>
    <lineage>
        <taxon>Bacteria</taxon>
        <taxon>Pseudomonadati</taxon>
        <taxon>Pseudomonadota</taxon>
        <taxon>Betaproteobacteria</taxon>
        <taxon>Burkholderiales</taxon>
        <taxon>Alcaligenaceae</taxon>
        <taxon>Verticiella</taxon>
    </lineage>
</organism>
<dbReference type="GO" id="GO:0030288">
    <property type="term" value="C:outer membrane-bounded periplasmic space"/>
    <property type="evidence" value="ECO:0007669"/>
    <property type="project" value="TreeGrafter"/>
</dbReference>
<accession>A0A556AB66</accession>
<dbReference type="Proteomes" id="UP000318405">
    <property type="component" value="Unassembled WGS sequence"/>
</dbReference>
<evidence type="ECO:0000313" key="8">
    <source>
        <dbReference type="Proteomes" id="UP000318405"/>
    </source>
</evidence>
<dbReference type="RefSeq" id="WP_143950049.1">
    <property type="nucleotide sequence ID" value="NZ_BAABMB010000003.1"/>
</dbReference>
<dbReference type="AlphaFoldDB" id="A0A556AB66"/>
<keyword evidence="8" id="KW-1185">Reference proteome</keyword>
<name>A0A556AB66_9BURK</name>
<evidence type="ECO:0000256" key="3">
    <source>
        <dbReference type="ARBA" id="ARBA00022692"/>
    </source>
</evidence>
<dbReference type="Pfam" id="PF06835">
    <property type="entry name" value="LptC"/>
    <property type="match status" value="1"/>
</dbReference>
<comment type="caution">
    <text evidence="7">The sequence shown here is derived from an EMBL/GenBank/DDBJ whole genome shotgun (WGS) entry which is preliminary data.</text>
</comment>
<dbReference type="PANTHER" id="PTHR37481:SF1">
    <property type="entry name" value="LIPOPOLYSACCHARIDE EXPORT SYSTEM PROTEIN LPTC"/>
    <property type="match status" value="1"/>
</dbReference>
<dbReference type="GO" id="GO:0015221">
    <property type="term" value="F:lipopolysaccharide transmembrane transporter activity"/>
    <property type="evidence" value="ECO:0007669"/>
    <property type="project" value="InterPro"/>
</dbReference>
<dbReference type="EMBL" id="VLTJ01000039">
    <property type="protein sequence ID" value="TSH90135.1"/>
    <property type="molecule type" value="Genomic_DNA"/>
</dbReference>
<evidence type="ECO:0000256" key="4">
    <source>
        <dbReference type="ARBA" id="ARBA00022989"/>
    </source>
</evidence>
<dbReference type="Gene3D" id="2.60.450.10">
    <property type="entry name" value="Lipopolysaccharide (LPS) transport protein A like domain"/>
    <property type="match status" value="1"/>
</dbReference>
<evidence type="ECO:0000256" key="2">
    <source>
        <dbReference type="ARBA" id="ARBA00022519"/>
    </source>
</evidence>
<protein>
    <submittedName>
        <fullName evidence="7">LPS export ABC transporter periplasmic protein LptC</fullName>
    </submittedName>
</protein>
<evidence type="ECO:0000256" key="5">
    <source>
        <dbReference type="ARBA" id="ARBA00023136"/>
    </source>
</evidence>
<sequence>MRDRATSLIAGLVLLAIVGSTWWAADYARRSIPVDPPRRVTHEMDSFIDHFVMTRTDETGLPAARLEGPRAEHYPDDDSYEVRQPRAISQRPDRSVTVATAENGRMDQDGARIVLKGDVAFRRPPANGEPGLLIESEQITLLPNEDVAFTELPAAVTRGDGSRITGTGMQYDNSSRQLTVSSDARVKIAPRAPEAND</sequence>
<reference evidence="7 8" key="1">
    <citation type="submission" date="2019-07" db="EMBL/GenBank/DDBJ databases">
        <title>Qingshengfaniella alkalisoli gen. nov., sp. nov., isolated from saline soil.</title>
        <authorList>
            <person name="Xu L."/>
            <person name="Huang X.-X."/>
            <person name="Sun J.-Q."/>
        </authorList>
    </citation>
    <scope>NUCLEOTIDE SEQUENCE [LARGE SCALE GENOMIC DNA]</scope>
    <source>
        <strain evidence="7 8">DSM 27279</strain>
    </source>
</reference>
<dbReference type="GO" id="GO:0017089">
    <property type="term" value="F:glycolipid transfer activity"/>
    <property type="evidence" value="ECO:0007669"/>
    <property type="project" value="TreeGrafter"/>
</dbReference>
<keyword evidence="3" id="KW-0812">Transmembrane</keyword>
<evidence type="ECO:0000256" key="6">
    <source>
        <dbReference type="SAM" id="MobiDB-lite"/>
    </source>
</evidence>
<dbReference type="NCBIfam" id="TIGR04409">
    <property type="entry name" value="LptC_YrbK"/>
    <property type="match status" value="1"/>
</dbReference>
<feature type="region of interest" description="Disordered" evidence="6">
    <location>
        <begin position="165"/>
        <end position="197"/>
    </location>
</feature>
<proteinExistence type="predicted"/>
<dbReference type="GO" id="GO:0005886">
    <property type="term" value="C:plasma membrane"/>
    <property type="evidence" value="ECO:0007669"/>
    <property type="project" value="InterPro"/>
</dbReference>
<evidence type="ECO:0000313" key="7">
    <source>
        <dbReference type="EMBL" id="TSH90135.1"/>
    </source>
</evidence>